<reference evidence="2 3" key="1">
    <citation type="submission" date="2023-10" db="EMBL/GenBank/DDBJ databases">
        <title>Psychrosphaera aquimaarina strain SW33 isolated from seawater.</title>
        <authorList>
            <person name="Bayburt H."/>
            <person name="Kim J.M."/>
            <person name="Choi B.J."/>
            <person name="Jeon C.O."/>
        </authorList>
    </citation>
    <scope>NUCLEOTIDE SEQUENCE [LARGE SCALE GENOMIC DNA]</scope>
    <source>
        <strain evidence="2 3">KCTC 52743</strain>
    </source>
</reference>
<evidence type="ECO:0008006" key="4">
    <source>
        <dbReference type="Google" id="ProtNLM"/>
    </source>
</evidence>
<feature type="chain" id="PRO_5047101365" description="Glycoside-hydrolase family GH114 TIM-barrel domain-containing protein" evidence="1">
    <location>
        <begin position="21"/>
        <end position="325"/>
    </location>
</feature>
<organism evidence="2 3">
    <name type="scientific">Psychrosphaera aquimarina</name>
    <dbReference type="NCBI Taxonomy" id="2044854"/>
    <lineage>
        <taxon>Bacteria</taxon>
        <taxon>Pseudomonadati</taxon>
        <taxon>Pseudomonadota</taxon>
        <taxon>Gammaproteobacteria</taxon>
        <taxon>Alteromonadales</taxon>
        <taxon>Pseudoalteromonadaceae</taxon>
        <taxon>Psychrosphaera</taxon>
    </lineage>
</organism>
<dbReference type="RefSeq" id="WP_315946836.1">
    <property type="nucleotide sequence ID" value="NZ_JAWCUA010000007.1"/>
</dbReference>
<accession>A0ABU3R0N5</accession>
<dbReference type="PROSITE" id="PS51257">
    <property type="entry name" value="PROKAR_LIPOPROTEIN"/>
    <property type="match status" value="1"/>
</dbReference>
<evidence type="ECO:0000313" key="3">
    <source>
        <dbReference type="Proteomes" id="UP001257914"/>
    </source>
</evidence>
<evidence type="ECO:0000256" key="1">
    <source>
        <dbReference type="SAM" id="SignalP"/>
    </source>
</evidence>
<evidence type="ECO:0000313" key="2">
    <source>
        <dbReference type="EMBL" id="MDU0113235.1"/>
    </source>
</evidence>
<feature type="signal peptide" evidence="1">
    <location>
        <begin position="1"/>
        <end position="20"/>
    </location>
</feature>
<name>A0ABU3R0N5_9GAMM</name>
<dbReference type="EMBL" id="JAWCUA010000007">
    <property type="protein sequence ID" value="MDU0113235.1"/>
    <property type="molecule type" value="Genomic_DNA"/>
</dbReference>
<gene>
    <name evidence="2" type="ORF">RT723_09545</name>
</gene>
<proteinExistence type="predicted"/>
<keyword evidence="3" id="KW-1185">Reference proteome</keyword>
<protein>
    <recommendedName>
        <fullName evidence="4">Glycoside-hydrolase family GH114 TIM-barrel domain-containing protein</fullName>
    </recommendedName>
</protein>
<dbReference type="Proteomes" id="UP001257914">
    <property type="component" value="Unassembled WGS sequence"/>
</dbReference>
<keyword evidence="1" id="KW-0732">Signal</keyword>
<comment type="caution">
    <text evidence="2">The sequence shown here is derived from an EMBL/GenBank/DDBJ whole genome shotgun (WGS) entry which is preliminary data.</text>
</comment>
<sequence>MKTLALALSTLVLISCGSSSPEEDTESSITTPDNVQQNNEIVYQDVTTPTNKLGAWIFYIDETTLVHNNHQDMANYLASVGIKRVFIKISDINYNWGSNKIAFNEDSVDCGEWQDACEPDNLAHYKQNGIEVWAWTYNDIGLYEDQADMLEAAVRVGYQGYVLDIETEFDGNSTELNNLLVAHSNRLASLTEILPEDFTFAATTWGNPKDHSMDIGLIDDYVDVHMPQTYIEKWGGSYLTDIAAGIRKGDCEYRDLGAEKPIWHIVSHEDKILSGDDLDTFIKYAGPNTSIWRIATSSLMTEIEAVDDATTTFKSQDCTLNNFDL</sequence>